<name>A0A1H9U5M7_9LACT</name>
<sequence length="249" mass="27642">MNTFTAQAPTVEEATNQGLQTLGIDKNDAIIDILEEGKKGLFGIGKKAAIVKVTKKISEAPVQEENVAAEAIVTQATEAVAQQSEKNESTVAPTERDDEAAIKEVALYLTQVTEQMNATALVHIERKETHIIFHLDTSKGGLLIGKHGRTLNALQYLAQVLLHRHAENKLTAVVNVGDYRERREASLHRLAEQTASKVSRTRQPVFLEPMPAFERKIVHSYLSEDGRVETHSEGKDPHRYLVVESSNRY</sequence>
<dbReference type="PANTHER" id="PTHR35800:SF1">
    <property type="entry name" value="RNA-BINDING PROTEIN KHPB"/>
    <property type="match status" value="1"/>
</dbReference>
<dbReference type="GO" id="GO:0008360">
    <property type="term" value="P:regulation of cell shape"/>
    <property type="evidence" value="ECO:0007669"/>
    <property type="project" value="UniProtKB-KW"/>
</dbReference>
<evidence type="ECO:0000259" key="7">
    <source>
        <dbReference type="PROSITE" id="PS51061"/>
    </source>
</evidence>
<dbReference type="PANTHER" id="PTHR35800">
    <property type="entry name" value="PROTEIN JAG"/>
    <property type="match status" value="1"/>
</dbReference>
<keyword evidence="5 6" id="KW-0961">Cell wall biogenesis/degradation</keyword>
<comment type="similarity">
    <text evidence="6">Belongs to the KhpB RNA-binding protein family.</text>
</comment>
<proteinExistence type="inferred from homology"/>
<dbReference type="Pfam" id="PF01424">
    <property type="entry name" value="R3H"/>
    <property type="match status" value="1"/>
</dbReference>
<accession>A0A1H9U5M7</accession>
<dbReference type="InterPro" id="IPR015946">
    <property type="entry name" value="KH_dom-like_a/b"/>
</dbReference>
<dbReference type="NCBIfam" id="NF041568">
    <property type="entry name" value="Jag_EloR"/>
    <property type="match status" value="1"/>
</dbReference>
<comment type="subunit">
    <text evidence="6">Forms a complex with KhpA.</text>
</comment>
<keyword evidence="3 6" id="KW-0133">Cell shape</keyword>
<dbReference type="RefSeq" id="WP_092653796.1">
    <property type="nucleotide sequence ID" value="NZ_FOHA01000022.1"/>
</dbReference>
<dbReference type="HAMAP" id="MF_00867">
    <property type="entry name" value="KhpB"/>
    <property type="match status" value="1"/>
</dbReference>
<gene>
    <name evidence="6" type="primary">khpB</name>
    <name evidence="6" type="synonym">eloR</name>
    <name evidence="8" type="ORF">SAMN04488559_1226</name>
</gene>
<comment type="caution">
    <text evidence="6">Lacks conserved residue(s) required for the propagation of feature annotation.</text>
</comment>
<dbReference type="CDD" id="cd02644">
    <property type="entry name" value="R3H_jag"/>
    <property type="match status" value="1"/>
</dbReference>
<reference evidence="8 9" key="1">
    <citation type="submission" date="2016-10" db="EMBL/GenBank/DDBJ databases">
        <authorList>
            <person name="de Groot N.N."/>
        </authorList>
    </citation>
    <scope>NUCLEOTIDE SEQUENCE [LARGE SCALE GENOMIC DNA]</scope>
    <source>
        <strain evidence="8 9">DSM 13760</strain>
    </source>
</reference>
<comment type="subcellular location">
    <subcellularLocation>
        <location evidence="6">Cytoplasm</location>
    </subcellularLocation>
</comment>
<feature type="domain" description="R3H" evidence="7">
    <location>
        <begin position="181"/>
        <end position="247"/>
    </location>
</feature>
<keyword evidence="9" id="KW-1185">Reference proteome</keyword>
<dbReference type="GO" id="GO:0009252">
    <property type="term" value="P:peptidoglycan biosynthetic process"/>
    <property type="evidence" value="ECO:0007669"/>
    <property type="project" value="UniProtKB-UniRule"/>
</dbReference>
<evidence type="ECO:0000256" key="5">
    <source>
        <dbReference type="ARBA" id="ARBA00023316"/>
    </source>
</evidence>
<dbReference type="Gene3D" id="3.30.30.80">
    <property type="entry name" value="probable RNA-binding protein from clostridium symbiosum atcc 14940"/>
    <property type="match status" value="1"/>
</dbReference>
<dbReference type="Pfam" id="PF14804">
    <property type="entry name" value="Jag_N"/>
    <property type="match status" value="1"/>
</dbReference>
<evidence type="ECO:0000256" key="3">
    <source>
        <dbReference type="ARBA" id="ARBA00022960"/>
    </source>
</evidence>
<evidence type="ECO:0000313" key="9">
    <source>
        <dbReference type="Proteomes" id="UP000198948"/>
    </source>
</evidence>
<dbReference type="Pfam" id="PF13083">
    <property type="entry name" value="KH_KhpA-B"/>
    <property type="match status" value="1"/>
</dbReference>
<evidence type="ECO:0000313" key="8">
    <source>
        <dbReference type="EMBL" id="SES04785.1"/>
    </source>
</evidence>
<comment type="function">
    <text evidence="6">A probable RNA chaperone. Forms a complex with KhpA which binds to cellular RNA and controls its expression. Plays a role in peptidoglycan (PG) homeostasis and cell length regulation.</text>
</comment>
<dbReference type="SMART" id="SM01245">
    <property type="entry name" value="Jag_N"/>
    <property type="match status" value="1"/>
</dbReference>
<keyword evidence="2 6" id="KW-0694">RNA-binding</keyword>
<keyword evidence="1 6" id="KW-0963">Cytoplasm</keyword>
<dbReference type="Proteomes" id="UP000198948">
    <property type="component" value="Unassembled WGS sequence"/>
</dbReference>
<dbReference type="EMBL" id="FOHA01000022">
    <property type="protein sequence ID" value="SES04785.1"/>
    <property type="molecule type" value="Genomic_DNA"/>
</dbReference>
<evidence type="ECO:0000256" key="1">
    <source>
        <dbReference type="ARBA" id="ARBA00022490"/>
    </source>
</evidence>
<dbReference type="STRING" id="142588.SAMN04488559_1226"/>
<dbReference type="GO" id="GO:0003723">
    <property type="term" value="F:RNA binding"/>
    <property type="evidence" value="ECO:0007669"/>
    <property type="project" value="UniProtKB-UniRule"/>
</dbReference>
<dbReference type="GO" id="GO:0071555">
    <property type="term" value="P:cell wall organization"/>
    <property type="evidence" value="ECO:0007669"/>
    <property type="project" value="UniProtKB-KW"/>
</dbReference>
<evidence type="ECO:0000256" key="4">
    <source>
        <dbReference type="ARBA" id="ARBA00023186"/>
    </source>
</evidence>
<keyword evidence="4 6" id="KW-0143">Chaperone</keyword>
<dbReference type="PROSITE" id="PS51061">
    <property type="entry name" value="R3H"/>
    <property type="match status" value="1"/>
</dbReference>
<dbReference type="Gene3D" id="3.30.1370.50">
    <property type="entry name" value="R3H-like domain"/>
    <property type="match status" value="1"/>
</dbReference>
<dbReference type="InterPro" id="IPR001374">
    <property type="entry name" value="R3H_dom"/>
</dbReference>
<dbReference type="InterPro" id="IPR032782">
    <property type="entry name" value="KhpB_N"/>
</dbReference>
<comment type="domain">
    <text evidence="6">Has an N-terminal Jag-N domain and 2 RNA-binding domains (KH and R3H).</text>
</comment>
<dbReference type="InterPro" id="IPR038247">
    <property type="entry name" value="Jag_N_dom_sf"/>
</dbReference>
<dbReference type="Gene3D" id="3.30.300.20">
    <property type="match status" value="1"/>
</dbReference>
<dbReference type="SUPFAM" id="SSF82708">
    <property type="entry name" value="R3H domain"/>
    <property type="match status" value="1"/>
</dbReference>
<dbReference type="InterPro" id="IPR036867">
    <property type="entry name" value="R3H_dom_sf"/>
</dbReference>
<dbReference type="GO" id="GO:0005737">
    <property type="term" value="C:cytoplasm"/>
    <property type="evidence" value="ECO:0007669"/>
    <property type="project" value="UniProtKB-SubCell"/>
</dbReference>
<protein>
    <recommendedName>
        <fullName evidence="6">RNA-binding protein KhpB</fullName>
    </recommendedName>
    <alternativeName>
        <fullName evidence="6">RNA-binding protein EloR</fullName>
    </alternativeName>
</protein>
<evidence type="ECO:0000256" key="2">
    <source>
        <dbReference type="ARBA" id="ARBA00022884"/>
    </source>
</evidence>
<dbReference type="InterPro" id="IPR039247">
    <property type="entry name" value="KhpB"/>
</dbReference>
<dbReference type="AlphaFoldDB" id="A0A1H9U5M7"/>
<dbReference type="InterPro" id="IPR034079">
    <property type="entry name" value="R3H_KhpB"/>
</dbReference>
<organism evidence="8 9">
    <name type="scientific">Isobaculum melis</name>
    <dbReference type="NCBI Taxonomy" id="142588"/>
    <lineage>
        <taxon>Bacteria</taxon>
        <taxon>Bacillati</taxon>
        <taxon>Bacillota</taxon>
        <taxon>Bacilli</taxon>
        <taxon>Lactobacillales</taxon>
        <taxon>Carnobacteriaceae</taxon>
        <taxon>Isobaculum</taxon>
    </lineage>
</organism>
<dbReference type="CDD" id="cd02414">
    <property type="entry name" value="KH-II_Jag"/>
    <property type="match status" value="1"/>
</dbReference>
<dbReference type="InterPro" id="IPR038008">
    <property type="entry name" value="Jag_KH"/>
</dbReference>
<dbReference type="SMART" id="SM00393">
    <property type="entry name" value="R3H"/>
    <property type="match status" value="1"/>
</dbReference>
<evidence type="ECO:0000256" key="6">
    <source>
        <dbReference type="HAMAP-Rule" id="MF_00867"/>
    </source>
</evidence>
<dbReference type="OrthoDB" id="9794483at2"/>